<dbReference type="Pfam" id="PF00067">
    <property type="entry name" value="p450"/>
    <property type="match status" value="1"/>
</dbReference>
<evidence type="ECO:0000256" key="1">
    <source>
        <dbReference type="SAM" id="MobiDB-lite"/>
    </source>
</evidence>
<sequence>MREPMPANPEGSTQHTQPSPSRQKAAEGADPARQDSNAEVINSLRRAWRPGATSTVRFRDRDAVLITDPRHVMHVLVQRQYNYQKRPAHRAQRLIGRGLLSSVDELWEKQRKLLHSQFTATAVRRHDSQITARRLSTDSHQRTS</sequence>
<accession>A0ABY3X030</accession>
<dbReference type="RefSeq" id="WP_242338449.1">
    <property type="nucleotide sequence ID" value="NZ_CP071872.1"/>
</dbReference>
<feature type="region of interest" description="Disordered" evidence="1">
    <location>
        <begin position="125"/>
        <end position="144"/>
    </location>
</feature>
<dbReference type="Gene3D" id="1.10.630.10">
    <property type="entry name" value="Cytochrome P450"/>
    <property type="match status" value="1"/>
</dbReference>
<feature type="compositionally biased region" description="Basic and acidic residues" evidence="1">
    <location>
        <begin position="135"/>
        <end position="144"/>
    </location>
</feature>
<keyword evidence="3" id="KW-1185">Reference proteome</keyword>
<organism evidence="2 3">
    <name type="scientific">Streptomyces formicae</name>
    <dbReference type="NCBI Taxonomy" id="1616117"/>
    <lineage>
        <taxon>Bacteria</taxon>
        <taxon>Bacillati</taxon>
        <taxon>Actinomycetota</taxon>
        <taxon>Actinomycetes</taxon>
        <taxon>Kitasatosporales</taxon>
        <taxon>Streptomycetaceae</taxon>
        <taxon>Streptomyces</taxon>
    </lineage>
</organism>
<feature type="region of interest" description="Disordered" evidence="1">
    <location>
        <begin position="1"/>
        <end position="39"/>
    </location>
</feature>
<gene>
    <name evidence="2" type="ORF">J4032_35725</name>
</gene>
<name>A0ABY3X030_9ACTN</name>
<dbReference type="InterPro" id="IPR001128">
    <property type="entry name" value="Cyt_P450"/>
</dbReference>
<reference evidence="2 3" key="1">
    <citation type="submission" date="2021-03" db="EMBL/GenBank/DDBJ databases">
        <title>Complete genome of Streptomyces formicae strain 1H-GS9 (DSM 100524).</title>
        <authorList>
            <person name="Atanasov K.E."/>
            <person name="Altabella T."/>
            <person name="Ferrer A."/>
        </authorList>
    </citation>
    <scope>NUCLEOTIDE SEQUENCE [LARGE SCALE GENOMIC DNA]</scope>
    <source>
        <strain evidence="2 3">1H-GS9</strain>
    </source>
</reference>
<dbReference type="InterPro" id="IPR036396">
    <property type="entry name" value="Cyt_P450_sf"/>
</dbReference>
<proteinExistence type="predicted"/>
<dbReference type="EMBL" id="CP071872">
    <property type="protein sequence ID" value="UNM16101.1"/>
    <property type="molecule type" value="Genomic_DNA"/>
</dbReference>
<feature type="compositionally biased region" description="Basic and acidic residues" evidence="1">
    <location>
        <begin position="24"/>
        <end position="33"/>
    </location>
</feature>
<dbReference type="Proteomes" id="UP000828924">
    <property type="component" value="Chromosome"/>
</dbReference>
<evidence type="ECO:0000313" key="2">
    <source>
        <dbReference type="EMBL" id="UNM16101.1"/>
    </source>
</evidence>
<feature type="compositionally biased region" description="Polar residues" evidence="1">
    <location>
        <begin position="10"/>
        <end position="22"/>
    </location>
</feature>
<evidence type="ECO:0000313" key="3">
    <source>
        <dbReference type="Proteomes" id="UP000828924"/>
    </source>
</evidence>
<protein>
    <submittedName>
        <fullName evidence="2">Cytochrome P450</fullName>
    </submittedName>
</protein>
<dbReference type="SUPFAM" id="SSF48264">
    <property type="entry name" value="Cytochrome P450"/>
    <property type="match status" value="1"/>
</dbReference>